<evidence type="ECO:0000256" key="3">
    <source>
        <dbReference type="ARBA" id="ARBA00022645"/>
    </source>
</evidence>
<dbReference type="EMBL" id="JOWA01000094">
    <property type="protein sequence ID" value="KEZ43350.1"/>
    <property type="molecule type" value="Genomic_DNA"/>
</dbReference>
<dbReference type="InterPro" id="IPR001563">
    <property type="entry name" value="Peptidase_S10"/>
</dbReference>
<dbReference type="SUPFAM" id="SSF53474">
    <property type="entry name" value="alpha/beta-Hydrolases"/>
    <property type="match status" value="1"/>
</dbReference>
<dbReference type="PANTHER" id="PTHR11802:SF113">
    <property type="entry name" value="SERINE CARBOXYPEPTIDASE CTSA-4.1"/>
    <property type="match status" value="1"/>
</dbReference>
<keyword evidence="7" id="KW-0732">Signal</keyword>
<keyword evidence="3 8" id="KW-0121">Carboxypeptidase</keyword>
<dbReference type="Gene3D" id="1.10.287.410">
    <property type="match status" value="1"/>
</dbReference>
<dbReference type="Pfam" id="PF00450">
    <property type="entry name" value="Peptidase_S10"/>
    <property type="match status" value="2"/>
</dbReference>
<dbReference type="Gene3D" id="3.40.50.1820">
    <property type="entry name" value="alpha/beta hydrolase"/>
    <property type="match status" value="1"/>
</dbReference>
<dbReference type="KEGG" id="sapo:SAPIO_CDS4806"/>
<dbReference type="VEuPathDB" id="FungiDB:SAPIO_CDS4806"/>
<dbReference type="GO" id="GO:0006508">
    <property type="term" value="P:proteolysis"/>
    <property type="evidence" value="ECO:0007669"/>
    <property type="project" value="UniProtKB-KW"/>
</dbReference>
<dbReference type="PANTHER" id="PTHR11802">
    <property type="entry name" value="SERINE PROTEASE FAMILY S10 SERINE CARBOXYPEPTIDASE"/>
    <property type="match status" value="1"/>
</dbReference>
<feature type="chain" id="PRO_5001775430" description="carboxypeptidase C" evidence="7">
    <location>
        <begin position="25"/>
        <end position="488"/>
    </location>
</feature>
<organism evidence="8 9">
    <name type="scientific">Pseudallescheria apiosperma</name>
    <name type="common">Scedosporium apiospermum</name>
    <dbReference type="NCBI Taxonomy" id="563466"/>
    <lineage>
        <taxon>Eukaryota</taxon>
        <taxon>Fungi</taxon>
        <taxon>Dikarya</taxon>
        <taxon>Ascomycota</taxon>
        <taxon>Pezizomycotina</taxon>
        <taxon>Sordariomycetes</taxon>
        <taxon>Hypocreomycetidae</taxon>
        <taxon>Microascales</taxon>
        <taxon>Microascaceae</taxon>
        <taxon>Scedosporium</taxon>
    </lineage>
</organism>
<sequence length="488" mass="54589">MLSWWSSLVIFGALTAAALTSALASGSPFRVTDVPADVCDNQGKGLVGYFDFDDNSTHLFFWLAESCGDPSTDPVILWMTGGPGGSAIGAGLFLETGPCIVTSENKTSINPHSWNSNANMLYLDVQANIGFSHSDAPAKALEASTEDLYTFLEAFMRHFPQYATQDFYIVGESFAGISTPAIARKIHQKQSSPLARLVRSTLASTRATINLRGIALANAQVSNRFMWLGYYVTGCLGDNPLFNGTICDAMAEANPRCEEVFKICEEADFNVDVCNSAIAYCRPRSVDVIDLEHRNPYDIRQICTEEDSCNQSLAWVTRYLNSERTKKSLQIDPGIEYKVLDLDVYNAYVASGDSQHDSIFWVEELLEQVRPHLTTLLTTPQKPEMRIDYLIFHAMQGYEVLIYAGNKDWLCNSAGALHVAENVRWRRQPEFQARELQSLRLRDRSIGKFKQEGGLAFVEVFDAGHSAPQDKREETLFMINSWVRHRLH</sequence>
<protein>
    <recommendedName>
        <fullName evidence="2">carboxypeptidase C</fullName>
        <ecNumber evidence="2">3.4.16.5</ecNumber>
    </recommendedName>
</protein>
<comment type="similarity">
    <text evidence="1">Belongs to the peptidase S10 family.</text>
</comment>
<evidence type="ECO:0000256" key="4">
    <source>
        <dbReference type="ARBA" id="ARBA00022670"/>
    </source>
</evidence>
<dbReference type="AlphaFoldDB" id="A0A084G7N8"/>
<dbReference type="InterPro" id="IPR029058">
    <property type="entry name" value="AB_hydrolase_fold"/>
</dbReference>
<evidence type="ECO:0000256" key="5">
    <source>
        <dbReference type="ARBA" id="ARBA00022801"/>
    </source>
</evidence>
<name>A0A084G7N8_PSEDA</name>
<evidence type="ECO:0000313" key="8">
    <source>
        <dbReference type="EMBL" id="KEZ43350.1"/>
    </source>
</evidence>
<feature type="signal peptide" evidence="7">
    <location>
        <begin position="1"/>
        <end position="24"/>
    </location>
</feature>
<dbReference type="OrthoDB" id="443318at2759"/>
<dbReference type="Proteomes" id="UP000028545">
    <property type="component" value="Unassembled WGS sequence"/>
</dbReference>
<proteinExistence type="inferred from homology"/>
<keyword evidence="5" id="KW-0378">Hydrolase</keyword>
<keyword evidence="9" id="KW-1185">Reference proteome</keyword>
<evidence type="ECO:0000256" key="1">
    <source>
        <dbReference type="ARBA" id="ARBA00009431"/>
    </source>
</evidence>
<accession>A0A084G7N8</accession>
<evidence type="ECO:0000256" key="6">
    <source>
        <dbReference type="ARBA" id="ARBA00023180"/>
    </source>
</evidence>
<dbReference type="EC" id="3.4.16.5" evidence="2"/>
<evidence type="ECO:0000256" key="7">
    <source>
        <dbReference type="SAM" id="SignalP"/>
    </source>
</evidence>
<dbReference type="HOGENOM" id="CLU_008523_10_4_1"/>
<dbReference type="PRINTS" id="PR00724">
    <property type="entry name" value="CRBOXYPTASEC"/>
</dbReference>
<dbReference type="GeneID" id="27723878"/>
<keyword evidence="4" id="KW-0645">Protease</keyword>
<evidence type="ECO:0000256" key="2">
    <source>
        <dbReference type="ARBA" id="ARBA00012446"/>
    </source>
</evidence>
<gene>
    <name evidence="8" type="ORF">SAPIO_CDS4806</name>
</gene>
<keyword evidence="6" id="KW-0325">Glycoprotein</keyword>
<dbReference type="OMA" id="ITAPCEI"/>
<reference evidence="8 9" key="1">
    <citation type="journal article" date="2014" name="Genome Announc.">
        <title>Draft genome sequence of the pathogenic fungus Scedosporium apiospermum.</title>
        <authorList>
            <person name="Vandeputte P."/>
            <person name="Ghamrawi S."/>
            <person name="Rechenmann M."/>
            <person name="Iltis A."/>
            <person name="Giraud S."/>
            <person name="Fleury M."/>
            <person name="Thornton C."/>
            <person name="Delhaes L."/>
            <person name="Meyer W."/>
            <person name="Papon N."/>
            <person name="Bouchara J.P."/>
        </authorList>
    </citation>
    <scope>NUCLEOTIDE SEQUENCE [LARGE SCALE GENOMIC DNA]</scope>
    <source>
        <strain evidence="8 9">IHEM 14462</strain>
    </source>
</reference>
<dbReference type="GO" id="GO:0004185">
    <property type="term" value="F:serine-type carboxypeptidase activity"/>
    <property type="evidence" value="ECO:0007669"/>
    <property type="project" value="UniProtKB-EC"/>
</dbReference>
<comment type="caution">
    <text evidence="8">The sequence shown here is derived from an EMBL/GenBank/DDBJ whole genome shotgun (WGS) entry which is preliminary data.</text>
</comment>
<dbReference type="RefSeq" id="XP_016643149.1">
    <property type="nucleotide sequence ID" value="XM_016787270.1"/>
</dbReference>
<evidence type="ECO:0000313" key="9">
    <source>
        <dbReference type="Proteomes" id="UP000028545"/>
    </source>
</evidence>